<keyword evidence="8 9" id="KW-0694">RNA-binding</keyword>
<dbReference type="PANTHER" id="PTHR14950">
    <property type="entry name" value="DICER-RELATED"/>
    <property type="match status" value="1"/>
</dbReference>
<comment type="cofactor">
    <cofactor evidence="2">
        <name>Mg(2+)</name>
        <dbReference type="ChEBI" id="CHEBI:18420"/>
    </cofactor>
</comment>
<keyword evidence="7" id="KW-0460">Magnesium</keyword>
<dbReference type="InterPro" id="IPR000999">
    <property type="entry name" value="RNase_III_dom"/>
</dbReference>
<evidence type="ECO:0000259" key="11">
    <source>
        <dbReference type="PROSITE" id="PS50142"/>
    </source>
</evidence>
<sequence length="628" mass="70309">MYSPDSWVTVTKTLIIPDDDDEVIADMETSIRSVEKIINYKFNNPKLVQEALTHPSCTDSPSYKRLEFIGDAALGLAVSKYIYLAYPRLDSGQLSLLRSANVSTEKLARVAVRHCLYKYVRHNTTALDEKVKEFVITVGQEEQAEFHGGEMKAPKVLADIVESVAAAVYVDCGFDLKALWVIFRGLLEPIITLDLLSKQPQPVTMLYELCQKDGHQVDIKHWRKGEKDIANVYVDGQFIASASSENKESAKLQAAKAALKKLAYKSTGKLDIEVEPNTEIEGAKQKLNALCGRKKWPVPTYRIEEEVGPAHDKRFICSVKVPVAEGVLFVTGEEKSRNSTGEYPIISYAVTVTSSQHCFSSVSDIAGCHTRALDLVLFSPTMRLRCVCSARPYCLRRYLSIFCDSFLLMSQELFIVNSKEQGSLYCFWSEEMNVEKQSLKEIERWLFWIKLLIWLLCLRIILERGNQGGSQQALMGTFRTTIEAALAYDELQELCVVQTTLRQERSDIVAAHICYLVAEANGEPYSDSARLCLVGADHWTFLRTYANPEAIQFLPAGTRLSSVKEEAEGEAVGLPGKMDTLEANLEPCMAEKLMLLPSLSPVSTISAIEVRSEDSSPNFDPRPPHKKN</sequence>
<evidence type="ECO:0000256" key="4">
    <source>
        <dbReference type="ARBA" id="ARBA00022723"/>
    </source>
</evidence>
<keyword evidence="4" id="KW-0479">Metal-binding</keyword>
<evidence type="ECO:0000259" key="10">
    <source>
        <dbReference type="PROSITE" id="PS50137"/>
    </source>
</evidence>
<keyword evidence="5" id="KW-0255">Endonuclease</keyword>
<dbReference type="Pfam" id="PF00035">
    <property type="entry name" value="dsrm"/>
    <property type="match status" value="1"/>
</dbReference>
<dbReference type="SUPFAM" id="SSF69065">
    <property type="entry name" value="RNase III domain-like"/>
    <property type="match status" value="1"/>
</dbReference>
<dbReference type="GO" id="GO:0004525">
    <property type="term" value="F:ribonuclease III activity"/>
    <property type="evidence" value="ECO:0007669"/>
    <property type="project" value="InterPro"/>
</dbReference>
<dbReference type="InterPro" id="IPR036389">
    <property type="entry name" value="RNase_III_sf"/>
</dbReference>
<evidence type="ECO:0000256" key="1">
    <source>
        <dbReference type="ARBA" id="ARBA00001936"/>
    </source>
</evidence>
<feature type="domain" description="RNase III" evidence="11">
    <location>
        <begin position="31"/>
        <end position="173"/>
    </location>
</feature>
<organism evidence="12 13">
    <name type="scientific">Anisodus acutangulus</name>
    <dbReference type="NCBI Taxonomy" id="402998"/>
    <lineage>
        <taxon>Eukaryota</taxon>
        <taxon>Viridiplantae</taxon>
        <taxon>Streptophyta</taxon>
        <taxon>Embryophyta</taxon>
        <taxon>Tracheophyta</taxon>
        <taxon>Spermatophyta</taxon>
        <taxon>Magnoliopsida</taxon>
        <taxon>eudicotyledons</taxon>
        <taxon>Gunneridae</taxon>
        <taxon>Pentapetalae</taxon>
        <taxon>asterids</taxon>
        <taxon>lamiids</taxon>
        <taxon>Solanales</taxon>
        <taxon>Solanaceae</taxon>
        <taxon>Solanoideae</taxon>
        <taxon>Hyoscyameae</taxon>
        <taxon>Anisodus</taxon>
    </lineage>
</organism>
<dbReference type="PROSITE" id="PS50142">
    <property type="entry name" value="RNASE_3_2"/>
    <property type="match status" value="1"/>
</dbReference>
<dbReference type="Gene3D" id="3.30.160.20">
    <property type="match status" value="2"/>
</dbReference>
<dbReference type="EMBL" id="JAJAGQ010000023">
    <property type="protein sequence ID" value="KAJ8527666.1"/>
    <property type="molecule type" value="Genomic_DNA"/>
</dbReference>
<evidence type="ECO:0000256" key="7">
    <source>
        <dbReference type="ARBA" id="ARBA00022842"/>
    </source>
</evidence>
<dbReference type="GO" id="GO:0005634">
    <property type="term" value="C:nucleus"/>
    <property type="evidence" value="ECO:0007669"/>
    <property type="project" value="TreeGrafter"/>
</dbReference>
<dbReference type="GO" id="GO:0030422">
    <property type="term" value="P:siRNA processing"/>
    <property type="evidence" value="ECO:0007669"/>
    <property type="project" value="TreeGrafter"/>
</dbReference>
<dbReference type="GO" id="GO:0046872">
    <property type="term" value="F:metal ion binding"/>
    <property type="evidence" value="ECO:0007669"/>
    <property type="project" value="UniProtKB-KW"/>
</dbReference>
<comment type="cofactor">
    <cofactor evidence="1">
        <name>Mn(2+)</name>
        <dbReference type="ChEBI" id="CHEBI:29035"/>
    </cofactor>
</comment>
<dbReference type="OrthoDB" id="416741at2759"/>
<comment type="caution">
    <text evidence="12">The sequence shown here is derived from an EMBL/GenBank/DDBJ whole genome shotgun (WGS) entry which is preliminary data.</text>
</comment>
<evidence type="ECO:0000256" key="6">
    <source>
        <dbReference type="ARBA" id="ARBA00022801"/>
    </source>
</evidence>
<evidence type="ECO:0000256" key="8">
    <source>
        <dbReference type="ARBA" id="ARBA00022884"/>
    </source>
</evidence>
<feature type="domain" description="DRBM" evidence="10">
    <location>
        <begin position="201"/>
        <end position="264"/>
    </location>
</feature>
<dbReference type="Proteomes" id="UP001152561">
    <property type="component" value="Unassembled WGS sequence"/>
</dbReference>
<dbReference type="Gene3D" id="1.10.1520.10">
    <property type="entry name" value="Ribonuclease III domain"/>
    <property type="match status" value="1"/>
</dbReference>
<dbReference type="AlphaFoldDB" id="A0A9Q1L4Z2"/>
<evidence type="ECO:0000256" key="2">
    <source>
        <dbReference type="ARBA" id="ARBA00001946"/>
    </source>
</evidence>
<reference evidence="13" key="1">
    <citation type="journal article" date="2023" name="Proc. Natl. Acad. Sci. U.S.A.">
        <title>Genomic and structural basis for evolution of tropane alkaloid biosynthesis.</title>
        <authorList>
            <person name="Wanga Y.-J."/>
            <person name="Taina T."/>
            <person name="Yua J.-Y."/>
            <person name="Lia J."/>
            <person name="Xua B."/>
            <person name="Chenc J."/>
            <person name="D'Auriad J.C."/>
            <person name="Huanga J.-P."/>
            <person name="Huanga S.-X."/>
        </authorList>
    </citation>
    <scope>NUCLEOTIDE SEQUENCE [LARGE SCALE GENOMIC DNA]</scope>
    <source>
        <strain evidence="13">cv. KIB-2019</strain>
    </source>
</reference>
<dbReference type="FunFam" id="1.10.1520.10:FF:000004">
    <property type="entry name" value="Endoribonuclease dicer-like 1"/>
    <property type="match status" value="1"/>
</dbReference>
<dbReference type="SMART" id="SM00358">
    <property type="entry name" value="DSRM"/>
    <property type="match status" value="2"/>
</dbReference>
<dbReference type="InterPro" id="IPR014720">
    <property type="entry name" value="dsRBD_dom"/>
</dbReference>
<dbReference type="Pfam" id="PF14709">
    <property type="entry name" value="DND1_DSRM"/>
    <property type="match status" value="1"/>
</dbReference>
<proteinExistence type="predicted"/>
<dbReference type="GO" id="GO:0003723">
    <property type="term" value="F:RNA binding"/>
    <property type="evidence" value="ECO:0007669"/>
    <property type="project" value="UniProtKB-UniRule"/>
</dbReference>
<feature type="domain" description="DRBM" evidence="10">
    <location>
        <begin position="282"/>
        <end position="321"/>
    </location>
</feature>
<dbReference type="GO" id="GO:0005737">
    <property type="term" value="C:cytoplasm"/>
    <property type="evidence" value="ECO:0007669"/>
    <property type="project" value="TreeGrafter"/>
</dbReference>
<dbReference type="PROSITE" id="PS50137">
    <property type="entry name" value="DS_RBD"/>
    <property type="match status" value="2"/>
</dbReference>
<dbReference type="Pfam" id="PF00636">
    <property type="entry name" value="Ribonuclease_3"/>
    <property type="match status" value="1"/>
</dbReference>
<dbReference type="CDD" id="cd00593">
    <property type="entry name" value="RIBOc"/>
    <property type="match status" value="1"/>
</dbReference>
<evidence type="ECO:0000313" key="12">
    <source>
        <dbReference type="EMBL" id="KAJ8527666.1"/>
    </source>
</evidence>
<evidence type="ECO:0000256" key="9">
    <source>
        <dbReference type="PROSITE-ProRule" id="PRU00266"/>
    </source>
</evidence>
<evidence type="ECO:0000256" key="5">
    <source>
        <dbReference type="ARBA" id="ARBA00022759"/>
    </source>
</evidence>
<keyword evidence="6" id="KW-0378">Hydrolase</keyword>
<protein>
    <submittedName>
        <fullName evidence="12">Uncharacterized protein</fullName>
    </submittedName>
</protein>
<gene>
    <name evidence="12" type="ORF">K7X08_015117</name>
</gene>
<evidence type="ECO:0000256" key="3">
    <source>
        <dbReference type="ARBA" id="ARBA00022722"/>
    </source>
</evidence>
<dbReference type="SUPFAM" id="SSF54768">
    <property type="entry name" value="dsRNA-binding domain-like"/>
    <property type="match status" value="2"/>
</dbReference>
<accession>A0A9Q1L4Z2</accession>
<name>A0A9Q1L4Z2_9SOLA</name>
<dbReference type="SMART" id="SM00535">
    <property type="entry name" value="RIBOc"/>
    <property type="match status" value="1"/>
</dbReference>
<evidence type="ECO:0000313" key="13">
    <source>
        <dbReference type="Proteomes" id="UP001152561"/>
    </source>
</evidence>
<keyword evidence="3" id="KW-0540">Nuclease</keyword>
<keyword evidence="13" id="KW-1185">Reference proteome</keyword>
<dbReference type="PANTHER" id="PTHR14950:SF49">
    <property type="entry name" value="RIBONUCLEASE 3-LIKE PROTEIN 2-RELATED"/>
    <property type="match status" value="1"/>
</dbReference>